<evidence type="ECO:0000313" key="3">
    <source>
        <dbReference type="Proteomes" id="UP000076532"/>
    </source>
</evidence>
<accession>A0A166RR01</accession>
<proteinExistence type="predicted"/>
<dbReference type="AlphaFoldDB" id="A0A166RR01"/>
<feature type="chain" id="PRO_5007879175" evidence="1">
    <location>
        <begin position="23"/>
        <end position="79"/>
    </location>
</feature>
<dbReference type="Proteomes" id="UP000076532">
    <property type="component" value="Unassembled WGS sequence"/>
</dbReference>
<dbReference type="EMBL" id="KV417503">
    <property type="protein sequence ID" value="KZP28551.1"/>
    <property type="molecule type" value="Genomic_DNA"/>
</dbReference>
<keyword evidence="3" id="KW-1185">Reference proteome</keyword>
<sequence length="79" mass="8481">MPARVPDTSGMMLVLLIRQALATGITALSTVEASNPTAALYDHLMPKVPLITVARSHSHRLSCPGAWMEHIGDLYCSGH</sequence>
<organism evidence="2 3">
    <name type="scientific">Athelia psychrophila</name>
    <dbReference type="NCBI Taxonomy" id="1759441"/>
    <lineage>
        <taxon>Eukaryota</taxon>
        <taxon>Fungi</taxon>
        <taxon>Dikarya</taxon>
        <taxon>Basidiomycota</taxon>
        <taxon>Agaricomycotina</taxon>
        <taxon>Agaricomycetes</taxon>
        <taxon>Agaricomycetidae</taxon>
        <taxon>Atheliales</taxon>
        <taxon>Atheliaceae</taxon>
        <taxon>Athelia</taxon>
    </lineage>
</organism>
<evidence type="ECO:0000313" key="2">
    <source>
        <dbReference type="EMBL" id="KZP28551.1"/>
    </source>
</evidence>
<keyword evidence="1" id="KW-0732">Signal</keyword>
<gene>
    <name evidence="2" type="ORF">FIBSPDRAFT_260872</name>
</gene>
<feature type="signal peptide" evidence="1">
    <location>
        <begin position="1"/>
        <end position="22"/>
    </location>
</feature>
<protein>
    <submittedName>
        <fullName evidence="2">Uncharacterized protein</fullName>
    </submittedName>
</protein>
<name>A0A166RR01_9AGAM</name>
<reference evidence="2 3" key="1">
    <citation type="journal article" date="2016" name="Mol. Biol. Evol.">
        <title>Comparative Genomics of Early-Diverging Mushroom-Forming Fungi Provides Insights into the Origins of Lignocellulose Decay Capabilities.</title>
        <authorList>
            <person name="Nagy L.G."/>
            <person name="Riley R."/>
            <person name="Tritt A."/>
            <person name="Adam C."/>
            <person name="Daum C."/>
            <person name="Floudas D."/>
            <person name="Sun H."/>
            <person name="Yadav J.S."/>
            <person name="Pangilinan J."/>
            <person name="Larsson K.H."/>
            <person name="Matsuura K."/>
            <person name="Barry K."/>
            <person name="Labutti K."/>
            <person name="Kuo R."/>
            <person name="Ohm R.A."/>
            <person name="Bhattacharya S.S."/>
            <person name="Shirouzu T."/>
            <person name="Yoshinaga Y."/>
            <person name="Martin F.M."/>
            <person name="Grigoriev I.V."/>
            <person name="Hibbett D.S."/>
        </authorList>
    </citation>
    <scope>NUCLEOTIDE SEQUENCE [LARGE SCALE GENOMIC DNA]</scope>
    <source>
        <strain evidence="2 3">CBS 109695</strain>
    </source>
</reference>
<evidence type="ECO:0000256" key="1">
    <source>
        <dbReference type="SAM" id="SignalP"/>
    </source>
</evidence>